<comment type="caution">
    <text evidence="3">The sequence shown here is derived from an EMBL/GenBank/DDBJ whole genome shotgun (WGS) entry which is preliminary data.</text>
</comment>
<keyword evidence="4" id="KW-1185">Reference proteome</keyword>
<feature type="compositionally biased region" description="Basic and acidic residues" evidence="1">
    <location>
        <begin position="751"/>
        <end position="760"/>
    </location>
</feature>
<gene>
    <name evidence="3" type="ORF">TWF730_010516</name>
</gene>
<feature type="region of interest" description="Disordered" evidence="1">
    <location>
        <begin position="570"/>
        <end position="653"/>
    </location>
</feature>
<feature type="compositionally biased region" description="Polar residues" evidence="1">
    <location>
        <begin position="335"/>
        <end position="347"/>
    </location>
</feature>
<feature type="region of interest" description="Disordered" evidence="1">
    <location>
        <begin position="733"/>
        <end position="760"/>
    </location>
</feature>
<reference evidence="3 4" key="1">
    <citation type="submission" date="2019-10" db="EMBL/GenBank/DDBJ databases">
        <authorList>
            <person name="Palmer J.M."/>
        </authorList>
    </citation>
    <scope>NUCLEOTIDE SEQUENCE [LARGE SCALE GENOMIC DNA]</scope>
    <source>
        <strain evidence="3 4">TWF730</strain>
    </source>
</reference>
<evidence type="ECO:0000313" key="3">
    <source>
        <dbReference type="EMBL" id="KAK6346185.1"/>
    </source>
</evidence>
<feature type="compositionally biased region" description="Polar residues" evidence="1">
    <location>
        <begin position="232"/>
        <end position="245"/>
    </location>
</feature>
<dbReference type="Proteomes" id="UP001373714">
    <property type="component" value="Unassembled WGS sequence"/>
</dbReference>
<feature type="compositionally biased region" description="Low complexity" evidence="1">
    <location>
        <begin position="325"/>
        <end position="334"/>
    </location>
</feature>
<accession>A0AAV9UR06</accession>
<proteinExistence type="predicted"/>
<feature type="compositionally biased region" description="Polar residues" evidence="1">
    <location>
        <begin position="570"/>
        <end position="580"/>
    </location>
</feature>
<dbReference type="EMBL" id="JAVHNS010000008">
    <property type="protein sequence ID" value="KAK6346185.1"/>
    <property type="molecule type" value="Genomic_DNA"/>
</dbReference>
<dbReference type="AlphaFoldDB" id="A0AAV9UR06"/>
<organism evidence="3 4">
    <name type="scientific">Orbilia blumenaviensis</name>
    <dbReference type="NCBI Taxonomy" id="1796055"/>
    <lineage>
        <taxon>Eukaryota</taxon>
        <taxon>Fungi</taxon>
        <taxon>Dikarya</taxon>
        <taxon>Ascomycota</taxon>
        <taxon>Pezizomycotina</taxon>
        <taxon>Orbiliomycetes</taxon>
        <taxon>Orbiliales</taxon>
        <taxon>Orbiliaceae</taxon>
        <taxon>Orbilia</taxon>
    </lineage>
</organism>
<feature type="compositionally biased region" description="Polar residues" evidence="1">
    <location>
        <begin position="612"/>
        <end position="625"/>
    </location>
</feature>
<protein>
    <submittedName>
        <fullName evidence="3">Uncharacterized protein</fullName>
    </submittedName>
</protein>
<feature type="region of interest" description="Disordered" evidence="1">
    <location>
        <begin position="220"/>
        <end position="300"/>
    </location>
</feature>
<evidence type="ECO:0000313" key="4">
    <source>
        <dbReference type="Proteomes" id="UP001373714"/>
    </source>
</evidence>
<feature type="region of interest" description="Disordered" evidence="1">
    <location>
        <begin position="320"/>
        <end position="356"/>
    </location>
</feature>
<name>A0AAV9UR06_9PEZI</name>
<evidence type="ECO:0000256" key="1">
    <source>
        <dbReference type="SAM" id="MobiDB-lite"/>
    </source>
</evidence>
<feature type="chain" id="PRO_5043877776" evidence="2">
    <location>
        <begin position="19"/>
        <end position="760"/>
    </location>
</feature>
<feature type="compositionally biased region" description="Polar residues" evidence="1">
    <location>
        <begin position="256"/>
        <end position="266"/>
    </location>
</feature>
<evidence type="ECO:0000256" key="2">
    <source>
        <dbReference type="SAM" id="SignalP"/>
    </source>
</evidence>
<sequence>MIYTLALFAVFQVRLAYAWSYHILRQSSPPRSNADFHGIKVLGSHQPCTLFPNVDGDEDADPVTGLQIYQYAPQTPDRQWARPVKYLGFWGDKKCSGMPSYIVHWYDLADTEQVLLLDKVMEASLGWGGQDRPMIGVQSWGEIIHGDILWPDQIPHGAVAVRIEKSNIQQDSYLLLRNILSMGEMVSNSRQSPPDANVNWGYYGTGTKDAPDIIRLESVEDDGDQEEIERPQVSSMQRQNQALDTTDSDDDFQFIDKNQFQQSTLGKSGPVIPPLENEIQRKKPEVVPYQRRRGRKSAATKAAEMEIALKQQQDAYRNLERQTRRQTQGQGQQRNNPIQQRAGNQAGSYPPPSIGGFSPQKLLELRQLWLDQGFSEASLVDQLRALPDDIFLGLLLDGQITINQIARYLLDRSREAEEKAEQMKRIQLESASEQELLQNLAYARAQADLVTEQIDMMNRAVQNQGIAYATENWFKNYFGNQYPSMGMGMGMNMNVNPNMNIGLNPMFGQQQPVPYSWNYQQMFGNPTAQQQMYGNPIAQQQVYGNPGPTYSYQNLNQMYGNLQQMYGNLGSQNWGDQQGNYKPYQVPQMSQTQPNNGIDQNSPGGNIPPFVRQSSGPEGQNNQANHMPLEGEGGYLEAPPGTPSSPTSGDYNRQTNDYLEYLRMPDLMAQHPGFEQAGRLGGLRGINEDQLADLTAMLRTGERVYQPSNNAGTYGPPGGSTLAQMIAGMNGGALQQQNRGGGGMQEEEVDDNVKVEEDGI</sequence>
<keyword evidence="2" id="KW-0732">Signal</keyword>
<feature type="compositionally biased region" description="Polar residues" evidence="1">
    <location>
        <begin position="587"/>
        <end position="604"/>
    </location>
</feature>
<feature type="signal peptide" evidence="2">
    <location>
        <begin position="1"/>
        <end position="18"/>
    </location>
</feature>